<dbReference type="PANTHER" id="PTHR37944">
    <property type="entry name" value="PORIN B"/>
    <property type="match status" value="1"/>
</dbReference>
<dbReference type="Pfam" id="PF04966">
    <property type="entry name" value="OprB"/>
    <property type="match status" value="1"/>
</dbReference>
<feature type="signal peptide" evidence="2">
    <location>
        <begin position="1"/>
        <end position="23"/>
    </location>
</feature>
<name>A0ABT8BF12_9HYPH</name>
<dbReference type="Proteomes" id="UP001224644">
    <property type="component" value="Unassembled WGS sequence"/>
</dbReference>
<evidence type="ECO:0000256" key="2">
    <source>
        <dbReference type="RuleBase" id="RU363072"/>
    </source>
</evidence>
<evidence type="ECO:0000256" key="1">
    <source>
        <dbReference type="ARBA" id="ARBA00008769"/>
    </source>
</evidence>
<gene>
    <name evidence="3" type="ORF">QWZ12_08765</name>
</gene>
<dbReference type="InterPro" id="IPR007049">
    <property type="entry name" value="Carb-sel_porin_OprB"/>
</dbReference>
<comment type="caution">
    <text evidence="3">The sequence shown here is derived from an EMBL/GenBank/DDBJ whole genome shotgun (WGS) entry which is preliminary data.</text>
</comment>
<evidence type="ECO:0000313" key="3">
    <source>
        <dbReference type="EMBL" id="MDN3590704.1"/>
    </source>
</evidence>
<organism evidence="3 4">
    <name type="scientific">Methylobacterium adhaesivum</name>
    <dbReference type="NCBI Taxonomy" id="333297"/>
    <lineage>
        <taxon>Bacteria</taxon>
        <taxon>Pseudomonadati</taxon>
        <taxon>Pseudomonadota</taxon>
        <taxon>Alphaproteobacteria</taxon>
        <taxon>Hyphomicrobiales</taxon>
        <taxon>Methylobacteriaceae</taxon>
        <taxon>Methylobacterium</taxon>
    </lineage>
</organism>
<accession>A0ABT8BF12</accession>
<dbReference type="PANTHER" id="PTHR37944:SF1">
    <property type="entry name" value="PORIN B"/>
    <property type="match status" value="1"/>
</dbReference>
<feature type="chain" id="PRO_5044969077" evidence="2">
    <location>
        <begin position="24"/>
        <end position="465"/>
    </location>
</feature>
<evidence type="ECO:0000313" key="4">
    <source>
        <dbReference type="Proteomes" id="UP001224644"/>
    </source>
</evidence>
<protein>
    <submittedName>
        <fullName evidence="3">Carbohydrate porin</fullName>
    </submittedName>
</protein>
<dbReference type="InterPro" id="IPR052932">
    <property type="entry name" value="OprB_Porin"/>
</dbReference>
<keyword evidence="4" id="KW-1185">Reference proteome</keyword>
<dbReference type="Gene3D" id="2.40.160.180">
    <property type="entry name" value="Carbohydrate-selective porin OprB"/>
    <property type="match status" value="1"/>
</dbReference>
<sequence>MPGRSLAARLSLVLLAASWGAAAQEAALPERPPQSAAAEPQGDFPVSIAATLGPFGDPGGLRSALRDRGIDLTVLSTNEVLGNPNGGIRTGPIYAGKFEAILAVDLERMMGWSGLTAFANAFQIHDTGGLRDRSFRRLITVSNIEAYPTTRLSELWLERRWDSGLALRIGQLAADGEFFASDTGKPFLSNDWPTITGANLPSGGPAYPLATPGLRLRYDATPGLSALVAVFNGDPGDQRVANRRGTNFRLGDPPLVMAEVQWRRNQEPDTAGLAASLKLGGYRHFGRFADPRFDTEGLHLADPSSLGTARALRGTSGLYAVADHQLYRPEGGGPSSGVSVYARLSGSPSDRNLVDLWADGGIVVAGLVPGRPDDLFGASFIYARIGEAARAFDRDRLAFGMGAGPVRKAEASLEFTYQMQVVPGWTVQPDVQMVFDPGGGIENSSRPGTRIKGGVVLGMRSTVVY</sequence>
<reference evidence="4" key="1">
    <citation type="journal article" date="2019" name="Int. J. Syst. Evol. Microbiol.">
        <title>The Global Catalogue of Microorganisms (GCM) 10K type strain sequencing project: providing services to taxonomists for standard genome sequencing and annotation.</title>
        <authorList>
            <consortium name="The Broad Institute Genomics Platform"/>
            <consortium name="The Broad Institute Genome Sequencing Center for Infectious Disease"/>
            <person name="Wu L."/>
            <person name="Ma J."/>
        </authorList>
    </citation>
    <scope>NUCLEOTIDE SEQUENCE [LARGE SCALE GENOMIC DNA]</scope>
    <source>
        <strain evidence="4">CECT 7069</strain>
    </source>
</reference>
<comment type="similarity">
    <text evidence="1 2">Belongs to the OprB family.</text>
</comment>
<dbReference type="EMBL" id="JAUFPX010000006">
    <property type="protein sequence ID" value="MDN3590704.1"/>
    <property type="molecule type" value="Genomic_DNA"/>
</dbReference>
<dbReference type="InterPro" id="IPR038673">
    <property type="entry name" value="OprB_sf"/>
</dbReference>
<proteinExistence type="inferred from homology"/>
<keyword evidence="2" id="KW-0732">Signal</keyword>
<dbReference type="RefSeq" id="WP_238222826.1">
    <property type="nucleotide sequence ID" value="NZ_BPQD01000003.1"/>
</dbReference>